<dbReference type="CDD" id="cd00198">
    <property type="entry name" value="vWFA"/>
    <property type="match status" value="1"/>
</dbReference>
<sequence length="753" mass="80752">MPYYSNDDDNDYESGYEYRGFCLDDRLVAGLSSLRLGGGGGAALNGADTTVPTSAISFVSHAHGRQRRQERSIEKRQLQQAIKYGVKSRANPGRDGRPRWKYTYQGIVYVTDESSRHEVTCWKEGAQQQEQQQQQLLRQQALQPAAIVAWPPPYHAAGSTSAAAAASCHVVVVVDASGSMRKHDVPGAKGCVSRISAVYDCVARDLVAPQLQLGQAVGATMSLIEMRDTAAVCISRQRFGDGLLLMVKHAAARAEARSHGNYLPALRAAAQDFAGIDTSRTRLFLVFLSDGAPSDHTFTRRMNPEAVRAACVDAVRRLGMAAGGSDRVAVHTVAFGPPGEDFAVLQEMARASRLGSFQKQGLSALQLRTAFSTISSSLSSLLTDLGTSSSGGYGGGGGGRSATLRPAVVPTTARLDYDEGAWIRADDGWLLYMGATLVSRVRYNALGQQLAPSRSLRPGAGLAVRQRKFSEGAERAVFQATELFVASGGYAFAVGPRLVAKQPRYLEQLTGAMDFQHETFCRVQAEAQDLALKFNQHPAVRQAAWQQVAFLDVVVWRVLDTHGVWGTGSRVVDMVVEQELEGRLIKWNNNNGLVAHDMGGIKEGAAAAAAQVGGRGAPNPVMGAIAEDDEDEYEDDEDEGDGDMYSGSGYFGGGGGVGGRVAGGGDEVRPEHVPQAFSHYTWWATGGTKLVCDLQGTWTADDGFTLTDPVIHHVRGRKLNGATDKGAEGVRNFFRTHTCNALCRRLGLGVAIV</sequence>
<comment type="caution">
    <text evidence="8">The sequence shown here is derived from an EMBL/GenBank/DDBJ whole genome shotgun (WGS) entry which is preliminary data.</text>
</comment>
<evidence type="ECO:0000256" key="5">
    <source>
        <dbReference type="ARBA" id="ARBA00022840"/>
    </source>
</evidence>
<dbReference type="Gene3D" id="3.20.200.10">
    <property type="entry name" value="MHCK/EF2 kinase"/>
    <property type="match status" value="1"/>
</dbReference>
<keyword evidence="2" id="KW-0808">Transferase</keyword>
<dbReference type="Gene3D" id="3.40.50.410">
    <property type="entry name" value="von Willebrand factor, type A domain"/>
    <property type="match status" value="1"/>
</dbReference>
<keyword evidence="3" id="KW-0547">Nucleotide-binding</keyword>
<name>A0A835WNL3_9CHLO</name>
<keyword evidence="1" id="KW-0723">Serine/threonine-protein kinase</keyword>
<organism evidence="8 9">
    <name type="scientific">Chlamydomonas schloesseri</name>
    <dbReference type="NCBI Taxonomy" id="2026947"/>
    <lineage>
        <taxon>Eukaryota</taxon>
        <taxon>Viridiplantae</taxon>
        <taxon>Chlorophyta</taxon>
        <taxon>core chlorophytes</taxon>
        <taxon>Chlorophyceae</taxon>
        <taxon>CS clade</taxon>
        <taxon>Chlamydomonadales</taxon>
        <taxon>Chlamydomonadaceae</taxon>
        <taxon>Chlamydomonas</taxon>
    </lineage>
</organism>
<feature type="domain" description="Alpha-type protein kinase" evidence="7">
    <location>
        <begin position="442"/>
        <end position="751"/>
    </location>
</feature>
<reference evidence="8" key="1">
    <citation type="journal article" date="2020" name="bioRxiv">
        <title>Comparative genomics of Chlamydomonas.</title>
        <authorList>
            <person name="Craig R.J."/>
            <person name="Hasan A.R."/>
            <person name="Ness R.W."/>
            <person name="Keightley P.D."/>
        </authorList>
    </citation>
    <scope>NUCLEOTIDE SEQUENCE</scope>
    <source>
        <strain evidence="8">CCAP 11/173</strain>
    </source>
</reference>
<evidence type="ECO:0000313" key="8">
    <source>
        <dbReference type="EMBL" id="KAG2450987.1"/>
    </source>
</evidence>
<dbReference type="InterPro" id="IPR004166">
    <property type="entry name" value="a-kinase_dom"/>
</dbReference>
<feature type="domain" description="VWFA" evidence="6">
    <location>
        <begin position="169"/>
        <end position="374"/>
    </location>
</feature>
<dbReference type="Proteomes" id="UP000613740">
    <property type="component" value="Unassembled WGS sequence"/>
</dbReference>
<keyword evidence="9" id="KW-1185">Reference proteome</keyword>
<dbReference type="InterPro" id="IPR002035">
    <property type="entry name" value="VWF_A"/>
</dbReference>
<dbReference type="OrthoDB" id="544387at2759"/>
<evidence type="ECO:0000259" key="7">
    <source>
        <dbReference type="PROSITE" id="PS51158"/>
    </source>
</evidence>
<dbReference type="PANTHER" id="PTHR45992">
    <property type="entry name" value="EUKARYOTIC ELONGATION FACTOR 2 KINASE-RELATED"/>
    <property type="match status" value="1"/>
</dbReference>
<dbReference type="SUPFAM" id="SSF56112">
    <property type="entry name" value="Protein kinase-like (PK-like)"/>
    <property type="match status" value="1"/>
</dbReference>
<dbReference type="PROSITE" id="PS50234">
    <property type="entry name" value="VWFA"/>
    <property type="match status" value="1"/>
</dbReference>
<evidence type="ECO:0000256" key="2">
    <source>
        <dbReference type="ARBA" id="ARBA00022679"/>
    </source>
</evidence>
<evidence type="ECO:0000256" key="1">
    <source>
        <dbReference type="ARBA" id="ARBA00022527"/>
    </source>
</evidence>
<keyword evidence="5" id="KW-0067">ATP-binding</keyword>
<accession>A0A835WNL3</accession>
<dbReference type="PANTHER" id="PTHR45992:SF11">
    <property type="entry name" value="ALPHA-TYPE PROTEIN KINASE DOMAIN-CONTAINING PROTEIN"/>
    <property type="match status" value="1"/>
</dbReference>
<evidence type="ECO:0008006" key="10">
    <source>
        <dbReference type="Google" id="ProtNLM"/>
    </source>
</evidence>
<proteinExistence type="predicted"/>
<dbReference type="GO" id="GO:0005524">
    <property type="term" value="F:ATP binding"/>
    <property type="evidence" value="ECO:0007669"/>
    <property type="project" value="UniProtKB-KW"/>
</dbReference>
<protein>
    <recommendedName>
        <fullName evidence="10">Alpha-type protein kinase domain-containing protein</fullName>
    </recommendedName>
</protein>
<evidence type="ECO:0000259" key="6">
    <source>
        <dbReference type="PROSITE" id="PS50234"/>
    </source>
</evidence>
<dbReference type="GO" id="GO:0004674">
    <property type="term" value="F:protein serine/threonine kinase activity"/>
    <property type="evidence" value="ECO:0007669"/>
    <property type="project" value="UniProtKB-KW"/>
</dbReference>
<dbReference type="InterPro" id="IPR036465">
    <property type="entry name" value="vWFA_dom_sf"/>
</dbReference>
<evidence type="ECO:0000256" key="4">
    <source>
        <dbReference type="ARBA" id="ARBA00022777"/>
    </source>
</evidence>
<dbReference type="SUPFAM" id="SSF53300">
    <property type="entry name" value="vWA-like"/>
    <property type="match status" value="1"/>
</dbReference>
<keyword evidence="4" id="KW-0418">Kinase</keyword>
<dbReference type="InterPro" id="IPR051852">
    <property type="entry name" value="Alpha-type_PK"/>
</dbReference>
<evidence type="ECO:0000256" key="3">
    <source>
        <dbReference type="ARBA" id="ARBA00022741"/>
    </source>
</evidence>
<dbReference type="InterPro" id="IPR011009">
    <property type="entry name" value="Kinase-like_dom_sf"/>
</dbReference>
<dbReference type="PROSITE" id="PS51158">
    <property type="entry name" value="ALPHA_KINASE"/>
    <property type="match status" value="1"/>
</dbReference>
<dbReference type="AlphaFoldDB" id="A0A835WNL3"/>
<dbReference type="SMART" id="SM00811">
    <property type="entry name" value="Alpha_kinase"/>
    <property type="match status" value="1"/>
</dbReference>
<dbReference type="Pfam" id="PF02816">
    <property type="entry name" value="Alpha_kinase"/>
    <property type="match status" value="2"/>
</dbReference>
<evidence type="ECO:0000313" key="9">
    <source>
        <dbReference type="Proteomes" id="UP000613740"/>
    </source>
</evidence>
<gene>
    <name evidence="8" type="ORF">HYH02_004259</name>
</gene>
<dbReference type="EMBL" id="JAEHOD010000009">
    <property type="protein sequence ID" value="KAG2450987.1"/>
    <property type="molecule type" value="Genomic_DNA"/>
</dbReference>